<keyword evidence="3" id="KW-1185">Reference proteome</keyword>
<gene>
    <name evidence="2" type="ORF">EI981_09515</name>
</gene>
<dbReference type="Pfam" id="PF08808">
    <property type="entry name" value="RES"/>
    <property type="match status" value="1"/>
</dbReference>
<dbReference type="RefSeq" id="WP_126997542.1">
    <property type="nucleotide sequence ID" value="NZ_CP034346.1"/>
</dbReference>
<sequence>MYINLNCNTCFRGDQKNRLLKEAVMETESHFLDSYFDQASEDDELKCKCQKDIAQNAYYISDDNFSDICIRILSESISNKIHYCFNCEGAFIDQVIKDDSEYKGMYELSDNDIQNLTSLGQPVDNLIYYQLETKTKESLLLMLKCQNCGFGYNRYDPSTDRTRSEYKFFREDVVYSETDIQQFYEIIKYLKIRDFASDYGVKINIEDLTEFGSYLRANHMLGYFHNVGQTIFKLLKTHYDKEHYEVLKPGTIVLRGRTVPKNSTDYGIEQMWNPPQSWASHGRFNPVGSSVLYCCDNIDSIPYEINPTAKQDICIAHVYIRRPLIMLNIDRLFYKFNDLVRESSNTDGIYNSDYALTNYISECCKEIGYHGISYKGVRGEDYTNYAILNFTSTEDMSITHVKRMKINIKYEVEI</sequence>
<dbReference type="InterPro" id="IPR014914">
    <property type="entry name" value="RES_dom"/>
</dbReference>
<evidence type="ECO:0000313" key="2">
    <source>
        <dbReference type="EMBL" id="AZS14669.1"/>
    </source>
</evidence>
<dbReference type="OrthoDB" id="2794062at2"/>
<dbReference type="EMBL" id="CP034346">
    <property type="protein sequence ID" value="AZS14669.1"/>
    <property type="molecule type" value="Genomic_DNA"/>
</dbReference>
<protein>
    <recommendedName>
        <fullName evidence="1">RES domain-containing protein</fullName>
    </recommendedName>
</protein>
<name>A0A3Q9I7R3_9BACL</name>
<dbReference type="KEGG" id="plut:EI981_09515"/>
<proteinExistence type="predicted"/>
<dbReference type="AlphaFoldDB" id="A0A3Q9I7R3"/>
<accession>A0A3Q9I7R3</accession>
<evidence type="ECO:0000313" key="3">
    <source>
        <dbReference type="Proteomes" id="UP000270678"/>
    </source>
</evidence>
<evidence type="ECO:0000259" key="1">
    <source>
        <dbReference type="Pfam" id="PF08808"/>
    </source>
</evidence>
<reference evidence="3" key="1">
    <citation type="submission" date="2018-12" db="EMBL/GenBank/DDBJ databases">
        <title>Complete genome sequence of Paenibacillus sp. MBLB1234.</title>
        <authorList>
            <person name="Nam Y.-D."/>
            <person name="Kang J."/>
            <person name="Chung W.-H."/>
            <person name="Park Y.S."/>
        </authorList>
    </citation>
    <scope>NUCLEOTIDE SEQUENCE [LARGE SCALE GENOMIC DNA]</scope>
    <source>
        <strain evidence="3">MBLB1234</strain>
    </source>
</reference>
<feature type="domain" description="RES" evidence="1">
    <location>
        <begin position="276"/>
        <end position="389"/>
    </location>
</feature>
<organism evidence="2 3">
    <name type="scientific">Paenibacillus lutimineralis</name>
    <dbReference type="NCBI Taxonomy" id="2707005"/>
    <lineage>
        <taxon>Bacteria</taxon>
        <taxon>Bacillati</taxon>
        <taxon>Bacillota</taxon>
        <taxon>Bacilli</taxon>
        <taxon>Bacillales</taxon>
        <taxon>Paenibacillaceae</taxon>
        <taxon>Paenibacillus</taxon>
    </lineage>
</organism>
<dbReference type="Proteomes" id="UP000270678">
    <property type="component" value="Chromosome"/>
</dbReference>